<evidence type="ECO:0000313" key="13">
    <source>
        <dbReference type="EnsemblMetazoa" id="XP_038064742.1"/>
    </source>
</evidence>
<dbReference type="Proteomes" id="UP000887568">
    <property type="component" value="Unplaced"/>
</dbReference>
<evidence type="ECO:0000256" key="7">
    <source>
        <dbReference type="SAM" id="MobiDB-lite"/>
    </source>
</evidence>
<dbReference type="EnsemblMetazoa" id="XM_038208814.1">
    <property type="protein sequence ID" value="XP_038064742.1"/>
    <property type="gene ID" value="LOC119735121"/>
</dbReference>
<dbReference type="SMART" id="SM00539">
    <property type="entry name" value="NIDO"/>
    <property type="match status" value="1"/>
</dbReference>
<dbReference type="InterPro" id="IPR000436">
    <property type="entry name" value="Sushi_SCR_CCP_dom"/>
</dbReference>
<dbReference type="PANTHER" id="PTHR13802:SF59">
    <property type="entry name" value="SUSHI DOMAIN-CONTAINING PROTEIN 2"/>
    <property type="match status" value="1"/>
</dbReference>
<evidence type="ECO:0000256" key="2">
    <source>
        <dbReference type="ARBA" id="ARBA00022692"/>
    </source>
</evidence>
<dbReference type="PROSITE" id="PS50923">
    <property type="entry name" value="SUSHI"/>
    <property type="match status" value="2"/>
</dbReference>
<feature type="disulfide bond" evidence="6">
    <location>
        <begin position="941"/>
        <end position="968"/>
    </location>
</feature>
<evidence type="ECO:0000256" key="6">
    <source>
        <dbReference type="PROSITE-ProRule" id="PRU00302"/>
    </source>
</evidence>
<dbReference type="InterPro" id="IPR003886">
    <property type="entry name" value="NIDO_dom"/>
</dbReference>
<feature type="region of interest" description="Disordered" evidence="7">
    <location>
        <begin position="978"/>
        <end position="1005"/>
    </location>
</feature>
<dbReference type="AlphaFoldDB" id="A0A914ALW9"/>
<dbReference type="CDD" id="cd00033">
    <property type="entry name" value="CCP"/>
    <property type="match status" value="2"/>
</dbReference>
<dbReference type="SMART" id="SM00032">
    <property type="entry name" value="CCP"/>
    <property type="match status" value="2"/>
</dbReference>
<keyword evidence="6" id="KW-0768">Sushi</keyword>
<dbReference type="PANTHER" id="PTHR13802">
    <property type="entry name" value="MUCIN 4-RELATED"/>
    <property type="match status" value="1"/>
</dbReference>
<feature type="domain" description="Sushi" evidence="10">
    <location>
        <begin position="841"/>
        <end position="912"/>
    </location>
</feature>
<comment type="caution">
    <text evidence="6">Lacks conserved residue(s) required for the propagation of feature annotation.</text>
</comment>
<name>A0A914ALW9_PATMI</name>
<dbReference type="PROSITE" id="PS50856">
    <property type="entry name" value="AMOP"/>
    <property type="match status" value="1"/>
</dbReference>
<feature type="domain" description="NIDO" evidence="11">
    <location>
        <begin position="6"/>
        <end position="163"/>
    </location>
</feature>
<evidence type="ECO:0000256" key="4">
    <source>
        <dbReference type="ARBA" id="ARBA00023136"/>
    </source>
</evidence>
<organism evidence="13 14">
    <name type="scientific">Patiria miniata</name>
    <name type="common">Bat star</name>
    <name type="synonym">Asterina miniata</name>
    <dbReference type="NCBI Taxonomy" id="46514"/>
    <lineage>
        <taxon>Eukaryota</taxon>
        <taxon>Metazoa</taxon>
        <taxon>Echinodermata</taxon>
        <taxon>Eleutherozoa</taxon>
        <taxon>Asterozoa</taxon>
        <taxon>Asteroidea</taxon>
        <taxon>Valvatacea</taxon>
        <taxon>Valvatida</taxon>
        <taxon>Asterinidae</taxon>
        <taxon>Patiria</taxon>
    </lineage>
</organism>
<dbReference type="InterPro" id="IPR005533">
    <property type="entry name" value="AMOP_dom"/>
</dbReference>
<dbReference type="InterPro" id="IPR051495">
    <property type="entry name" value="Epithelial_Barrier/Signaling"/>
</dbReference>
<keyword evidence="4 8" id="KW-0472">Membrane</keyword>
<evidence type="ECO:0000259" key="10">
    <source>
        <dbReference type="PROSITE" id="PS50923"/>
    </source>
</evidence>
<accession>A0A914ALW9</accession>
<evidence type="ECO:0000256" key="5">
    <source>
        <dbReference type="ARBA" id="ARBA00023157"/>
    </source>
</evidence>
<evidence type="ECO:0000259" key="12">
    <source>
        <dbReference type="PROSITE" id="PS51233"/>
    </source>
</evidence>
<feature type="transmembrane region" description="Helical" evidence="8">
    <location>
        <begin position="1012"/>
        <end position="1037"/>
    </location>
</feature>
<dbReference type="Pfam" id="PF03782">
    <property type="entry name" value="AMOP"/>
    <property type="match status" value="1"/>
</dbReference>
<proteinExistence type="predicted"/>
<feature type="domain" description="VWFD" evidence="12">
    <location>
        <begin position="558"/>
        <end position="762"/>
    </location>
</feature>
<dbReference type="SMART" id="SM00216">
    <property type="entry name" value="VWD"/>
    <property type="match status" value="1"/>
</dbReference>
<dbReference type="InterPro" id="IPR056619">
    <property type="entry name" value="C8-3_MUC4"/>
</dbReference>
<dbReference type="GO" id="GO:0016020">
    <property type="term" value="C:membrane"/>
    <property type="evidence" value="ECO:0007669"/>
    <property type="project" value="UniProtKB-SubCell"/>
</dbReference>
<dbReference type="InterPro" id="IPR001846">
    <property type="entry name" value="VWF_type-D"/>
</dbReference>
<feature type="domain" description="AMOP" evidence="9">
    <location>
        <begin position="391"/>
        <end position="546"/>
    </location>
</feature>
<dbReference type="SMART" id="SM00723">
    <property type="entry name" value="AMOP"/>
    <property type="match status" value="1"/>
</dbReference>
<dbReference type="Pfam" id="PF06119">
    <property type="entry name" value="NIDO"/>
    <property type="match status" value="1"/>
</dbReference>
<evidence type="ECO:0000313" key="14">
    <source>
        <dbReference type="Proteomes" id="UP000887568"/>
    </source>
</evidence>
<reference evidence="13" key="1">
    <citation type="submission" date="2022-11" db="UniProtKB">
        <authorList>
            <consortium name="EnsemblMetazoa"/>
        </authorList>
    </citation>
    <scope>IDENTIFICATION</scope>
</reference>
<evidence type="ECO:0000259" key="9">
    <source>
        <dbReference type="PROSITE" id="PS50856"/>
    </source>
</evidence>
<dbReference type="Pfam" id="PF23263">
    <property type="entry name" value="C8-3_MUC4"/>
    <property type="match status" value="1"/>
</dbReference>
<evidence type="ECO:0000256" key="8">
    <source>
        <dbReference type="SAM" id="Phobius"/>
    </source>
</evidence>
<protein>
    <recommendedName>
        <fullName evidence="15">Sushi domain-containing protein 2-like</fullName>
    </recommendedName>
</protein>
<feature type="domain" description="Sushi" evidence="10">
    <location>
        <begin position="913"/>
        <end position="970"/>
    </location>
</feature>
<keyword evidence="3 8" id="KW-1133">Transmembrane helix</keyword>
<dbReference type="InterPro" id="IPR035976">
    <property type="entry name" value="Sushi/SCR/CCP_sf"/>
</dbReference>
<dbReference type="Gene3D" id="2.10.70.10">
    <property type="entry name" value="Complement Module, domain 1"/>
    <property type="match status" value="2"/>
</dbReference>
<evidence type="ECO:0008006" key="15">
    <source>
        <dbReference type="Google" id="ProtNLM"/>
    </source>
</evidence>
<keyword evidence="2 8" id="KW-0812">Transmembrane</keyword>
<feature type="disulfide bond" evidence="6">
    <location>
        <begin position="843"/>
        <end position="886"/>
    </location>
</feature>
<evidence type="ECO:0000259" key="11">
    <source>
        <dbReference type="PROSITE" id="PS51220"/>
    </source>
</evidence>
<keyword evidence="5 6" id="KW-1015">Disulfide bond</keyword>
<keyword evidence="14" id="KW-1185">Reference proteome</keyword>
<comment type="subcellular location">
    <subcellularLocation>
        <location evidence="1">Membrane</location>
    </subcellularLocation>
</comment>
<evidence type="ECO:0000256" key="3">
    <source>
        <dbReference type="ARBA" id="ARBA00022989"/>
    </source>
</evidence>
<dbReference type="PROSITE" id="PS51220">
    <property type="entry name" value="NIDO"/>
    <property type="match status" value="1"/>
</dbReference>
<dbReference type="RefSeq" id="XP_038064742.1">
    <property type="nucleotide sequence ID" value="XM_038208814.1"/>
</dbReference>
<dbReference type="Pfam" id="PF00084">
    <property type="entry name" value="Sushi"/>
    <property type="match status" value="1"/>
</dbReference>
<dbReference type="OrthoDB" id="6051552at2759"/>
<dbReference type="GO" id="GO:0007160">
    <property type="term" value="P:cell-matrix adhesion"/>
    <property type="evidence" value="ECO:0007669"/>
    <property type="project" value="InterPro"/>
</dbReference>
<dbReference type="PROSITE" id="PS51233">
    <property type="entry name" value="VWFD"/>
    <property type="match status" value="1"/>
</dbReference>
<dbReference type="GeneID" id="119735121"/>
<sequence>MILIAPFYANVDIMESGQIFYRQSTEKDLMDRCDRAINQYFIYHADFRTKLMVIATWDGVSFFGYQGGSAPVNTFQVVLATDEFETFAFFRYKSIQWTTGVESGGSASTGLGGNAAIMGFNAGDDDNYYIENLYSGQSQELKKLPQNTNNDETGMFVYQISRINVQYPVCRGEIKTFPRYDSMLGQSLLLVAGPCFLPSGNYTLLFGDVNEPKAIQNCTYHTKWMVYCFTPTLFEVNRRMPIQLSDNEGVDWAYTGLFEIVKIGDTPQRVTRVNPDSEAWLRADRPVTIEWNPKLINFTQVRIDVLAYGEPIDPDTGLPGPPTWEEIDEVSYTVPNTGMYTWTSRAASQVSDKNCIGIIRVTPSFQRDDLALWSDLHFLGYIMNGMFQNDTSTYSNLRCDEFYEREKAAGVDKELLNSLRPCPCNLTQALADRGRFKPDPMCNMDDTVQNRTQEYCRFKDDVVHCVTSIVPSDGHDSTCCYDEWENLVYAGDSSSGSFSRRVTVEGIPLYNESGKVPELSSGIADLAPYYMCCIWGDHCDYYQKVRPTRDCAWYRNVRPATVYGDPHFATFDGVEYTFNAKGEYTLLDTTSASQTQFRLQGRFEEILDRNGVRRNATVLTAVGMQQDDKEKIMIRKSDRTVLEIFIDTELLEIDDQTTIRDGPFFLTFPQEKQTGNLTQIIVTFIDSEFAVVVDGTQEMLTAQVLVPYRFKNCSTGLFGSWDDNRDNDLRSRSGTLFDPDDPPETLYSDFGQSWEIVPDQSLFHYDKGLGHDYYQDPSFVPDFFPPTDSEWNGTEELDRICQANPYCEYDFLTTGITELAKVTMLAYEQYWIAYGASFDLITCANLETPKNGNKTFLGNAHNQLGSEVEFSCGDKFFLIGSPHRVCEPPQDSQGEFLQGNWSSNSIVNECIEIKCEELPAPHHGTRVYTLNDGVITAVFECEKGYWLEGSASRICTENMTWTGREAWCVAITTPEQSTAHTESAAHTTDEVFTPTKNPQTTKEKPVGDDNRVVIIVCSVIGAIILAILLAAGMYFLLVNRSSTPHSFTIPQPEDAPVQPGDSIALGEPRYMNFGESQYTGTGEHNYIEPDSTDAVNVVEALDLKDIVGVFEKKEKSEDEESSTSDSDSE</sequence>
<dbReference type="OMA" id="NPRWPEQ"/>
<dbReference type="Pfam" id="PF00094">
    <property type="entry name" value="VWD"/>
    <property type="match status" value="1"/>
</dbReference>
<evidence type="ECO:0000256" key="1">
    <source>
        <dbReference type="ARBA" id="ARBA00004370"/>
    </source>
</evidence>
<dbReference type="SUPFAM" id="SSF57535">
    <property type="entry name" value="Complement control module/SCR domain"/>
    <property type="match status" value="2"/>
</dbReference>